<organism evidence="1 2">
    <name type="scientific">Yersinia pseudotuberculosis</name>
    <dbReference type="NCBI Taxonomy" id="633"/>
    <lineage>
        <taxon>Bacteria</taxon>
        <taxon>Pseudomonadati</taxon>
        <taxon>Pseudomonadota</taxon>
        <taxon>Gammaproteobacteria</taxon>
        <taxon>Enterobacterales</taxon>
        <taxon>Yersiniaceae</taxon>
        <taxon>Yersinia</taxon>
    </lineage>
</organism>
<evidence type="ECO:0000313" key="1">
    <source>
        <dbReference type="EMBL" id="SUQ39504.1"/>
    </source>
</evidence>
<dbReference type="Proteomes" id="UP000255087">
    <property type="component" value="Unassembled WGS sequence"/>
</dbReference>
<dbReference type="RefSeq" id="WP_115115792.1">
    <property type="nucleotide sequence ID" value="NZ_UHJC01000002.1"/>
</dbReference>
<accession>A0A380SBH6</accession>
<protein>
    <submittedName>
        <fullName evidence="1">Uncharacterized protein</fullName>
    </submittedName>
</protein>
<dbReference type="EMBL" id="UHJC01000002">
    <property type="protein sequence ID" value="SUQ39504.1"/>
    <property type="molecule type" value="Genomic_DNA"/>
</dbReference>
<reference evidence="1 2" key="1">
    <citation type="submission" date="2018-06" db="EMBL/GenBank/DDBJ databases">
        <authorList>
            <consortium name="Pathogen Informatics"/>
            <person name="Doyle S."/>
        </authorList>
    </citation>
    <scope>NUCLEOTIDE SEQUENCE [LARGE SCALE GENOMIC DNA]</scope>
    <source>
        <strain evidence="1 2">NCTC8580</strain>
    </source>
</reference>
<sequence>MNRIRTELLADETQRFHDLIAAYPRCAPFWDLEKRDLAVSKLNAAIPAMAHGEQIMAQFFISLWTGLNDGRFDMFDAAATLDDKERMVITKWLADPFWP</sequence>
<name>A0A380SBH6_YERPU</name>
<gene>
    <name evidence="1" type="ORF">NCTC8580_04733</name>
</gene>
<proteinExistence type="predicted"/>
<evidence type="ECO:0000313" key="2">
    <source>
        <dbReference type="Proteomes" id="UP000255087"/>
    </source>
</evidence>
<dbReference type="AlphaFoldDB" id="A0A380SBH6"/>